<evidence type="ECO:0000256" key="1">
    <source>
        <dbReference type="SAM" id="SignalP"/>
    </source>
</evidence>
<dbReference type="RefSeq" id="WP_161073313.1">
    <property type="nucleotide sequence ID" value="NZ_WWCU01000018.1"/>
</dbReference>
<feature type="chain" id="PRO_5030946889" evidence="1">
    <location>
        <begin position="20"/>
        <end position="265"/>
    </location>
</feature>
<dbReference type="Gene3D" id="1.25.40.10">
    <property type="entry name" value="Tetratricopeptide repeat domain"/>
    <property type="match status" value="1"/>
</dbReference>
<organism evidence="2 3">
    <name type="scientific">Pseudoduganella aquatica</name>
    <dbReference type="NCBI Taxonomy" id="2660641"/>
    <lineage>
        <taxon>Bacteria</taxon>
        <taxon>Pseudomonadati</taxon>
        <taxon>Pseudomonadota</taxon>
        <taxon>Betaproteobacteria</taxon>
        <taxon>Burkholderiales</taxon>
        <taxon>Oxalobacteraceae</taxon>
        <taxon>Telluria group</taxon>
        <taxon>Pseudoduganella</taxon>
    </lineage>
</organism>
<dbReference type="SUPFAM" id="SSF81901">
    <property type="entry name" value="HCP-like"/>
    <property type="match status" value="1"/>
</dbReference>
<comment type="caution">
    <text evidence="2">The sequence shown here is derived from an EMBL/GenBank/DDBJ whole genome shotgun (WGS) entry which is preliminary data.</text>
</comment>
<sequence length="265" mass="28780">MKAVLLSAALLAFSAPVSADDLADAHKAWESKDYARAFKAFSVLANAGNGVAQLQLGEMYGFGEGTTEDPVQAERWLKQAVASGVAEAPASLMLVRERHARKAEITYYTERFDGAERAYSNYGCARPVIPAQSTSNAEITAVNSAVSVWAACHGRFVTDLNKALPAANTISPTILKLMSNAEYQRANELISKVYAKFADDAQRIADQVLAENAAWKSATEKFAADNNEKLAGKIASDKARFDRFNLEEQDAVQRRIDAAKGVRKQ</sequence>
<dbReference type="Proteomes" id="UP000450676">
    <property type="component" value="Unassembled WGS sequence"/>
</dbReference>
<reference evidence="2 3" key="1">
    <citation type="submission" date="2019-12" db="EMBL/GenBank/DDBJ databases">
        <title>Novel species isolated from a subtropical stream in China.</title>
        <authorList>
            <person name="Lu H."/>
        </authorList>
    </citation>
    <scope>NUCLEOTIDE SEQUENCE [LARGE SCALE GENOMIC DNA]</scope>
    <source>
        <strain evidence="2 3">FT127W</strain>
    </source>
</reference>
<evidence type="ECO:0000313" key="2">
    <source>
        <dbReference type="EMBL" id="MYN09006.1"/>
    </source>
</evidence>
<dbReference type="AlphaFoldDB" id="A0A7X4HD09"/>
<protein>
    <submittedName>
        <fullName evidence="2">Sel1 repeat family protein</fullName>
    </submittedName>
</protein>
<proteinExistence type="predicted"/>
<evidence type="ECO:0000313" key="3">
    <source>
        <dbReference type="Proteomes" id="UP000450676"/>
    </source>
</evidence>
<dbReference type="SMART" id="SM00671">
    <property type="entry name" value="SEL1"/>
    <property type="match status" value="1"/>
</dbReference>
<accession>A0A7X4HD09</accession>
<feature type="signal peptide" evidence="1">
    <location>
        <begin position="1"/>
        <end position="19"/>
    </location>
</feature>
<name>A0A7X4HD09_9BURK</name>
<keyword evidence="3" id="KW-1185">Reference proteome</keyword>
<gene>
    <name evidence="2" type="ORF">GTP77_16895</name>
</gene>
<dbReference type="InterPro" id="IPR011990">
    <property type="entry name" value="TPR-like_helical_dom_sf"/>
</dbReference>
<dbReference type="InterPro" id="IPR006597">
    <property type="entry name" value="Sel1-like"/>
</dbReference>
<keyword evidence="1" id="KW-0732">Signal</keyword>
<dbReference type="EMBL" id="WWCU01000018">
    <property type="protein sequence ID" value="MYN09006.1"/>
    <property type="molecule type" value="Genomic_DNA"/>
</dbReference>